<feature type="transmembrane region" description="Helical" evidence="5">
    <location>
        <begin position="53"/>
        <end position="69"/>
    </location>
</feature>
<dbReference type="Proteomes" id="UP000554342">
    <property type="component" value="Unassembled WGS sequence"/>
</dbReference>
<keyword evidence="2 5" id="KW-0812">Transmembrane</keyword>
<sequence length="145" mass="15549">MVLTVTLVTAGACAILNLWLAFRVGQVRRGKKIFIGDGGDTQLIARMRAQANFVEYAPFILILIGLIEYTQGTSLLLWIVGLAFVLARILHPFGMDGWMPGRMAGTAITLLLLLILGIYAATLPFTAGPHSSGTTHAVEALPRTG</sequence>
<dbReference type="InterPro" id="IPR023352">
    <property type="entry name" value="MAPEG-like_dom_sf"/>
</dbReference>
<evidence type="ECO:0000256" key="5">
    <source>
        <dbReference type="SAM" id="Phobius"/>
    </source>
</evidence>
<dbReference type="PANTHER" id="PTHR35814">
    <property type="match status" value="1"/>
</dbReference>
<gene>
    <name evidence="6" type="ORF">FHR23_001185</name>
</gene>
<dbReference type="Gene3D" id="1.20.120.550">
    <property type="entry name" value="Membrane associated eicosanoid/glutathione metabolism-like domain"/>
    <property type="match status" value="1"/>
</dbReference>
<dbReference type="RefSeq" id="WP_184001937.1">
    <property type="nucleotide sequence ID" value="NZ_BAABIF010000004.1"/>
</dbReference>
<organism evidence="6 7">
    <name type="scientific">Stakelama sediminis</name>
    <dbReference type="NCBI Taxonomy" id="463200"/>
    <lineage>
        <taxon>Bacteria</taxon>
        <taxon>Pseudomonadati</taxon>
        <taxon>Pseudomonadota</taxon>
        <taxon>Alphaproteobacteria</taxon>
        <taxon>Sphingomonadales</taxon>
        <taxon>Sphingomonadaceae</taxon>
        <taxon>Stakelama</taxon>
    </lineage>
</organism>
<dbReference type="AlphaFoldDB" id="A0A840YX89"/>
<evidence type="ECO:0000256" key="2">
    <source>
        <dbReference type="ARBA" id="ARBA00022692"/>
    </source>
</evidence>
<feature type="transmembrane region" description="Helical" evidence="5">
    <location>
        <begin position="103"/>
        <end position="122"/>
    </location>
</feature>
<keyword evidence="4 5" id="KW-0472">Membrane</keyword>
<protein>
    <recommendedName>
        <fullName evidence="8">MAPEG family protein</fullName>
    </recommendedName>
</protein>
<evidence type="ECO:0000256" key="4">
    <source>
        <dbReference type="ARBA" id="ARBA00023136"/>
    </source>
</evidence>
<comment type="caution">
    <text evidence="6">The sequence shown here is derived from an EMBL/GenBank/DDBJ whole genome shotgun (WGS) entry which is preliminary data.</text>
</comment>
<evidence type="ECO:0008006" key="8">
    <source>
        <dbReference type="Google" id="ProtNLM"/>
    </source>
</evidence>
<keyword evidence="3 5" id="KW-1133">Transmembrane helix</keyword>
<comment type="subcellular location">
    <subcellularLocation>
        <location evidence="1">Membrane</location>
    </subcellularLocation>
</comment>
<dbReference type="SUPFAM" id="SSF161084">
    <property type="entry name" value="MAPEG domain-like"/>
    <property type="match status" value="1"/>
</dbReference>
<dbReference type="Pfam" id="PF01124">
    <property type="entry name" value="MAPEG"/>
    <property type="match status" value="1"/>
</dbReference>
<proteinExistence type="predicted"/>
<name>A0A840YX89_9SPHN</name>
<dbReference type="InterPro" id="IPR001129">
    <property type="entry name" value="Membr-assoc_MAPEG"/>
</dbReference>
<dbReference type="PANTHER" id="PTHR35814:SF1">
    <property type="entry name" value="GLUTATHIONE S-TRANSFERASE-RELATED"/>
    <property type="match status" value="1"/>
</dbReference>
<evidence type="ECO:0000313" key="7">
    <source>
        <dbReference type="Proteomes" id="UP000554342"/>
    </source>
</evidence>
<keyword evidence="7" id="KW-1185">Reference proteome</keyword>
<evidence type="ECO:0000256" key="1">
    <source>
        <dbReference type="ARBA" id="ARBA00004370"/>
    </source>
</evidence>
<feature type="transmembrane region" description="Helical" evidence="5">
    <location>
        <begin position="6"/>
        <end position="22"/>
    </location>
</feature>
<dbReference type="EMBL" id="JACIJI010000001">
    <property type="protein sequence ID" value="MBB5718278.1"/>
    <property type="molecule type" value="Genomic_DNA"/>
</dbReference>
<accession>A0A840YX89</accession>
<reference evidence="6 7" key="1">
    <citation type="submission" date="2020-08" db="EMBL/GenBank/DDBJ databases">
        <title>Genomic Encyclopedia of Type Strains, Phase IV (KMG-IV): sequencing the most valuable type-strain genomes for metagenomic binning, comparative biology and taxonomic classification.</title>
        <authorList>
            <person name="Goeker M."/>
        </authorList>
    </citation>
    <scope>NUCLEOTIDE SEQUENCE [LARGE SCALE GENOMIC DNA]</scope>
    <source>
        <strain evidence="6 7">DSM 27203</strain>
    </source>
</reference>
<dbReference type="GO" id="GO:0016020">
    <property type="term" value="C:membrane"/>
    <property type="evidence" value="ECO:0007669"/>
    <property type="project" value="UniProtKB-SubCell"/>
</dbReference>
<evidence type="ECO:0000256" key="3">
    <source>
        <dbReference type="ARBA" id="ARBA00022989"/>
    </source>
</evidence>
<evidence type="ECO:0000313" key="6">
    <source>
        <dbReference type="EMBL" id="MBB5718278.1"/>
    </source>
</evidence>
<feature type="transmembrane region" description="Helical" evidence="5">
    <location>
        <begin position="75"/>
        <end position="91"/>
    </location>
</feature>